<protein>
    <recommendedName>
        <fullName evidence="7">Histidinol-phosphate aminotransferase</fullName>
        <ecNumber evidence="7">2.6.1.9</ecNumber>
    </recommendedName>
    <alternativeName>
        <fullName evidence="7">Imidazole acetol-phosphate transaminase</fullName>
    </alternativeName>
</protein>
<dbReference type="EMBL" id="LHYC01000004">
    <property type="protein sequence ID" value="KXB05702.1"/>
    <property type="molecule type" value="Genomic_DNA"/>
</dbReference>
<organism evidence="9 10">
    <name type="scientific">candidate division MSBL1 archaeon SCGC-AAA382A03</name>
    <dbReference type="NCBI Taxonomy" id="1698278"/>
    <lineage>
        <taxon>Archaea</taxon>
        <taxon>Methanobacteriati</taxon>
        <taxon>Methanobacteriota</taxon>
        <taxon>candidate division MSBL1</taxon>
    </lineage>
</organism>
<dbReference type="PROSITE" id="PS00599">
    <property type="entry name" value="AA_TRANSFER_CLASS_2"/>
    <property type="match status" value="1"/>
</dbReference>
<dbReference type="InterPro" id="IPR015421">
    <property type="entry name" value="PyrdxlP-dep_Trfase_major"/>
</dbReference>
<dbReference type="InterPro" id="IPR001917">
    <property type="entry name" value="Aminotrans_II_pyridoxalP_BS"/>
</dbReference>
<dbReference type="InterPro" id="IPR015424">
    <property type="entry name" value="PyrdxlP-dep_Trfase"/>
</dbReference>
<name>A0A133VGZ7_9EURY</name>
<comment type="caution">
    <text evidence="9">The sequence shown here is derived from an EMBL/GenBank/DDBJ whole genome shotgun (WGS) entry which is preliminary data.</text>
</comment>
<keyword evidence="5 7" id="KW-0663">Pyridoxal phosphate</keyword>
<comment type="cofactor">
    <cofactor evidence="1 7">
        <name>pyridoxal 5'-phosphate</name>
        <dbReference type="ChEBI" id="CHEBI:597326"/>
    </cofactor>
</comment>
<dbReference type="UniPathway" id="UPA00031">
    <property type="reaction ID" value="UER00012"/>
</dbReference>
<reference evidence="9 10" key="1">
    <citation type="journal article" date="2016" name="Sci. Rep.">
        <title>Metabolic traits of an uncultured archaeal lineage -MSBL1- from brine pools of the Red Sea.</title>
        <authorList>
            <person name="Mwirichia R."/>
            <person name="Alam I."/>
            <person name="Rashid M."/>
            <person name="Vinu M."/>
            <person name="Ba-Alawi W."/>
            <person name="Anthony Kamau A."/>
            <person name="Kamanda Ngugi D."/>
            <person name="Goker M."/>
            <person name="Klenk H.P."/>
            <person name="Bajic V."/>
            <person name="Stingl U."/>
        </authorList>
    </citation>
    <scope>NUCLEOTIDE SEQUENCE [LARGE SCALE GENOMIC DNA]</scope>
    <source>
        <strain evidence="9">SCGC-AAA382A03</strain>
    </source>
</reference>
<dbReference type="InterPro" id="IPR015422">
    <property type="entry name" value="PyrdxlP-dep_Trfase_small"/>
</dbReference>
<dbReference type="PANTHER" id="PTHR42885">
    <property type="entry name" value="HISTIDINOL-PHOSPHATE AMINOTRANSFERASE-RELATED"/>
    <property type="match status" value="1"/>
</dbReference>
<evidence type="ECO:0000259" key="8">
    <source>
        <dbReference type="Pfam" id="PF00155"/>
    </source>
</evidence>
<dbReference type="SUPFAM" id="SSF53383">
    <property type="entry name" value="PLP-dependent transferases"/>
    <property type="match status" value="1"/>
</dbReference>
<feature type="domain" description="Aminotransferase class I/classII large" evidence="8">
    <location>
        <begin position="26"/>
        <end position="349"/>
    </location>
</feature>
<dbReference type="GO" id="GO:0000105">
    <property type="term" value="P:L-histidine biosynthetic process"/>
    <property type="evidence" value="ECO:0007669"/>
    <property type="project" value="UniProtKB-UniRule"/>
</dbReference>
<dbReference type="Gene3D" id="3.40.640.10">
    <property type="entry name" value="Type I PLP-dependent aspartate aminotransferase-like (Major domain)"/>
    <property type="match status" value="1"/>
</dbReference>
<feature type="modified residue" description="N6-(pyridoxal phosphate)lysine" evidence="7">
    <location>
        <position position="211"/>
    </location>
</feature>
<comment type="catalytic activity">
    <reaction evidence="7">
        <text>L-histidinol phosphate + 2-oxoglutarate = 3-(imidazol-4-yl)-2-oxopropyl phosphate + L-glutamate</text>
        <dbReference type="Rhea" id="RHEA:23744"/>
        <dbReference type="ChEBI" id="CHEBI:16810"/>
        <dbReference type="ChEBI" id="CHEBI:29985"/>
        <dbReference type="ChEBI" id="CHEBI:57766"/>
        <dbReference type="ChEBI" id="CHEBI:57980"/>
        <dbReference type="EC" id="2.6.1.9"/>
    </reaction>
</comment>
<dbReference type="Pfam" id="PF00155">
    <property type="entry name" value="Aminotran_1_2"/>
    <property type="match status" value="1"/>
</dbReference>
<gene>
    <name evidence="7" type="primary">hisC</name>
    <name evidence="9" type="ORF">AKJ49_00255</name>
</gene>
<evidence type="ECO:0000313" key="10">
    <source>
        <dbReference type="Proteomes" id="UP000070549"/>
    </source>
</evidence>
<dbReference type="EC" id="2.6.1.9" evidence="7"/>
<dbReference type="Gene3D" id="3.90.1150.10">
    <property type="entry name" value="Aspartate Aminotransferase, domain 1"/>
    <property type="match status" value="1"/>
</dbReference>
<proteinExistence type="inferred from homology"/>
<dbReference type="NCBIfam" id="TIGR01141">
    <property type="entry name" value="hisC"/>
    <property type="match status" value="1"/>
</dbReference>
<evidence type="ECO:0000256" key="3">
    <source>
        <dbReference type="ARBA" id="ARBA00022605"/>
    </source>
</evidence>
<evidence type="ECO:0000256" key="5">
    <source>
        <dbReference type="ARBA" id="ARBA00022898"/>
    </source>
</evidence>
<dbReference type="AlphaFoldDB" id="A0A133VGZ7"/>
<dbReference type="PATRIC" id="fig|1698278.3.peg.337"/>
<sequence>MISKRVREMIEEGLSYPLAESSEEKEFTKLCSNENPFGPPSKVINAIKEEAERIGEYPESSSIEVKEAISDYIGVNPLQICVGNGSDEIMDLACKATMNPGDQVLIPIPTFSQYELSCRSNAMVPKFVELDNYRWEAESLLEGLKDSKAAFIGRPNNPTGNSINNEGTKELLSTGKIIIVDEAYVEFSEKTSLVDWIEDYENLIVLRTFSKAFALAGIRIGYGVANREISEALERVRPPFSVNRLAQKAAIAALKTRDFLDRTRDTIFKEKEYLQKKLEKLGFEILPSDANFIMANPTPLGMDAFDICNYLSKQGILIRNLSGFRGAGSNWIRISVGRPEQNKRLIKAIEKIKEG</sequence>
<dbReference type="InterPro" id="IPR005861">
    <property type="entry name" value="HisP_aminotrans"/>
</dbReference>
<keyword evidence="4 7" id="KW-0808">Transferase</keyword>
<evidence type="ECO:0000256" key="6">
    <source>
        <dbReference type="ARBA" id="ARBA00023102"/>
    </source>
</evidence>
<dbReference type="PANTHER" id="PTHR42885:SF2">
    <property type="entry name" value="HISTIDINOL-PHOSPHATE AMINOTRANSFERASE"/>
    <property type="match status" value="1"/>
</dbReference>
<dbReference type="CDD" id="cd00609">
    <property type="entry name" value="AAT_like"/>
    <property type="match status" value="1"/>
</dbReference>
<keyword evidence="6 7" id="KW-0368">Histidine biosynthesis</keyword>
<evidence type="ECO:0000256" key="2">
    <source>
        <dbReference type="ARBA" id="ARBA00022576"/>
    </source>
</evidence>
<comment type="pathway">
    <text evidence="7">Amino-acid biosynthesis; L-histidine biosynthesis; L-histidine from 5-phospho-alpha-D-ribose 1-diphosphate: step 7/9.</text>
</comment>
<keyword evidence="3 7" id="KW-0028">Amino-acid biosynthesis</keyword>
<dbReference type="GO" id="GO:0004400">
    <property type="term" value="F:histidinol-phosphate transaminase activity"/>
    <property type="evidence" value="ECO:0007669"/>
    <property type="project" value="UniProtKB-UniRule"/>
</dbReference>
<keyword evidence="2 7" id="KW-0032">Aminotransferase</keyword>
<accession>A0A133VGZ7</accession>
<dbReference type="Proteomes" id="UP000070549">
    <property type="component" value="Unassembled WGS sequence"/>
</dbReference>
<evidence type="ECO:0000256" key="4">
    <source>
        <dbReference type="ARBA" id="ARBA00022679"/>
    </source>
</evidence>
<dbReference type="HAMAP" id="MF_01023">
    <property type="entry name" value="HisC_aminotrans_2"/>
    <property type="match status" value="1"/>
</dbReference>
<comment type="similarity">
    <text evidence="7">Belongs to the class-II pyridoxal-phosphate-dependent aminotransferase family. Histidinol-phosphate aminotransferase subfamily.</text>
</comment>
<dbReference type="GO" id="GO:0030170">
    <property type="term" value="F:pyridoxal phosphate binding"/>
    <property type="evidence" value="ECO:0007669"/>
    <property type="project" value="InterPro"/>
</dbReference>
<evidence type="ECO:0000313" key="9">
    <source>
        <dbReference type="EMBL" id="KXB05702.1"/>
    </source>
</evidence>
<evidence type="ECO:0000256" key="1">
    <source>
        <dbReference type="ARBA" id="ARBA00001933"/>
    </source>
</evidence>
<dbReference type="InterPro" id="IPR004839">
    <property type="entry name" value="Aminotransferase_I/II_large"/>
</dbReference>
<evidence type="ECO:0000256" key="7">
    <source>
        <dbReference type="HAMAP-Rule" id="MF_01023"/>
    </source>
</evidence>
<keyword evidence="10" id="KW-1185">Reference proteome</keyword>